<proteinExistence type="predicted"/>
<sequence>MLLNSATADMALPAERSPDHPVADGLLKTDEESVGGYHRCPALRSRLSPWLAPLMYGLGEKVILPFYFSQIKVIGQHNIPARGPVILAPTHQARWDALLVGLVGKRAGRYLRFMVTADECVGIQGWFIKRLGGFPVHVRRPSVKTLRHGVQLLQEKEMLVIYPEGDIYRDRINPLKPGLARIALRAEYSQPKLNVKIVPISLRYSEICPKWRGQVEVVVGSPISVADYTAGNGAAPLKEDRKQQSKQLTADLQRELMMLAERCHSQR</sequence>
<dbReference type="SMART" id="SM00563">
    <property type="entry name" value="PlsC"/>
    <property type="match status" value="1"/>
</dbReference>
<organism evidence="4 5">
    <name type="scientific">Phormidesmis priestleyi Ana</name>
    <dbReference type="NCBI Taxonomy" id="1666911"/>
    <lineage>
        <taxon>Bacteria</taxon>
        <taxon>Bacillati</taxon>
        <taxon>Cyanobacteriota</taxon>
        <taxon>Cyanophyceae</taxon>
        <taxon>Leptolyngbyales</taxon>
        <taxon>Leptolyngbyaceae</taxon>
        <taxon>Phormidesmis</taxon>
    </lineage>
</organism>
<dbReference type="CDD" id="cd07989">
    <property type="entry name" value="LPLAT_AGPAT-like"/>
    <property type="match status" value="1"/>
</dbReference>
<dbReference type="SUPFAM" id="SSF69593">
    <property type="entry name" value="Glycerol-3-phosphate (1)-acyltransferase"/>
    <property type="match status" value="1"/>
</dbReference>
<comment type="caution">
    <text evidence="4">The sequence shown here is derived from an EMBL/GenBank/DDBJ whole genome shotgun (WGS) entry which is preliminary data.</text>
</comment>
<evidence type="ECO:0000313" key="5">
    <source>
        <dbReference type="Proteomes" id="UP000050465"/>
    </source>
</evidence>
<evidence type="ECO:0000256" key="1">
    <source>
        <dbReference type="ARBA" id="ARBA00022679"/>
    </source>
</evidence>
<dbReference type="GO" id="GO:0006654">
    <property type="term" value="P:phosphatidic acid biosynthetic process"/>
    <property type="evidence" value="ECO:0007669"/>
    <property type="project" value="TreeGrafter"/>
</dbReference>
<name>A0A0P7ZVB0_9CYAN</name>
<protein>
    <submittedName>
        <fullName evidence="4">1-acyl-sn-glycerol-3-phosphate acyltransferase</fullName>
    </submittedName>
</protein>
<keyword evidence="1 4" id="KW-0808">Transferase</keyword>
<dbReference type="Pfam" id="PF01553">
    <property type="entry name" value="Acyltransferase"/>
    <property type="match status" value="1"/>
</dbReference>
<feature type="domain" description="Phospholipid/glycerol acyltransferase" evidence="3">
    <location>
        <begin position="85"/>
        <end position="205"/>
    </location>
</feature>
<gene>
    <name evidence="4" type="ORF">HLUCCA11_15305</name>
</gene>
<dbReference type="GO" id="GO:0003841">
    <property type="term" value="F:1-acylglycerol-3-phosphate O-acyltransferase activity"/>
    <property type="evidence" value="ECO:0007669"/>
    <property type="project" value="TreeGrafter"/>
</dbReference>
<dbReference type="PANTHER" id="PTHR10434:SF11">
    <property type="entry name" value="1-ACYL-SN-GLYCEROL-3-PHOSPHATE ACYLTRANSFERASE"/>
    <property type="match status" value="1"/>
</dbReference>
<dbReference type="AlphaFoldDB" id="A0A0P7ZVB0"/>
<dbReference type="PATRIC" id="fig|1666911.3.peg.345"/>
<accession>A0A0P7ZVB0</accession>
<evidence type="ECO:0000256" key="2">
    <source>
        <dbReference type="ARBA" id="ARBA00023315"/>
    </source>
</evidence>
<dbReference type="STRING" id="1666911.HLUCCA11_15305"/>
<keyword evidence="2 4" id="KW-0012">Acyltransferase</keyword>
<evidence type="ECO:0000313" key="4">
    <source>
        <dbReference type="EMBL" id="KPQ34284.1"/>
    </source>
</evidence>
<dbReference type="Proteomes" id="UP000050465">
    <property type="component" value="Unassembled WGS sequence"/>
</dbReference>
<dbReference type="EMBL" id="LJZR01000021">
    <property type="protein sequence ID" value="KPQ34284.1"/>
    <property type="molecule type" value="Genomic_DNA"/>
</dbReference>
<dbReference type="PANTHER" id="PTHR10434">
    <property type="entry name" value="1-ACYL-SN-GLYCEROL-3-PHOSPHATE ACYLTRANSFERASE"/>
    <property type="match status" value="1"/>
</dbReference>
<evidence type="ECO:0000259" key="3">
    <source>
        <dbReference type="SMART" id="SM00563"/>
    </source>
</evidence>
<dbReference type="InterPro" id="IPR002123">
    <property type="entry name" value="Plipid/glycerol_acylTrfase"/>
</dbReference>
<reference evidence="4 5" key="1">
    <citation type="submission" date="2015-09" db="EMBL/GenBank/DDBJ databases">
        <title>Identification and resolution of microdiversity through metagenomic sequencing of parallel consortia.</title>
        <authorList>
            <person name="Nelson W.C."/>
            <person name="Romine M.F."/>
            <person name="Lindemann S.R."/>
        </authorList>
    </citation>
    <scope>NUCLEOTIDE SEQUENCE [LARGE SCALE GENOMIC DNA]</scope>
    <source>
        <strain evidence="4">Ana</strain>
    </source>
</reference>